<dbReference type="AlphaFoldDB" id="A0A6C0EPZ8"/>
<reference evidence="1" key="1">
    <citation type="journal article" date="2020" name="Nature">
        <title>Giant virus diversity and host interactions through global metagenomics.</title>
        <authorList>
            <person name="Schulz F."/>
            <person name="Roux S."/>
            <person name="Paez-Espino D."/>
            <person name="Jungbluth S."/>
            <person name="Walsh D.A."/>
            <person name="Denef V.J."/>
            <person name="McMahon K.D."/>
            <person name="Konstantinidis K.T."/>
            <person name="Eloe-Fadrosh E.A."/>
            <person name="Kyrpides N.C."/>
            <person name="Woyke T."/>
        </authorList>
    </citation>
    <scope>NUCLEOTIDE SEQUENCE</scope>
    <source>
        <strain evidence="1">GVMAG-M-3300009155-2</strain>
    </source>
</reference>
<proteinExistence type="predicted"/>
<accession>A0A6C0EPZ8</accession>
<name>A0A6C0EPZ8_9ZZZZ</name>
<evidence type="ECO:0000313" key="1">
    <source>
        <dbReference type="EMBL" id="QHT31058.1"/>
    </source>
</evidence>
<organism evidence="1">
    <name type="scientific">viral metagenome</name>
    <dbReference type="NCBI Taxonomy" id="1070528"/>
    <lineage>
        <taxon>unclassified sequences</taxon>
        <taxon>metagenomes</taxon>
        <taxon>organismal metagenomes</taxon>
    </lineage>
</organism>
<sequence length="358" mass="42521">MSESEINDIRDVREFKGISFSKFKKTDVKKELLNSLINSKIEPACYWSAELICAGHYSDLWEAILYFYSKYIHLGNPKIAIYLELRINNFKNIIINGYSDNELRMRNNDKIRKLFCEIMCVLCDAKRKHSFDNIKIKKDDFDMTQMKDRFKAPNVKYAEDCYMKDDPKELFVAMNELAYNISQDGKNVINACYWIEWISEYETICKNKKEKCKCERRDTMPVESKNQMDIIWIVWDIFLKEALKRDKLVNKVIHALLSLFCLKYTSGCYRKRKYILYFVVSLLCENITTDEEIIRNNQKDIVTNVIKKIDLVYKQIKKNEKSPGTDYLFKDVKSSNLEKTIEKLEKMNTFGETFIPRI</sequence>
<protein>
    <submittedName>
        <fullName evidence="1">Uncharacterized protein</fullName>
    </submittedName>
</protein>
<dbReference type="EMBL" id="MN738915">
    <property type="protein sequence ID" value="QHT31058.1"/>
    <property type="molecule type" value="Genomic_DNA"/>
</dbReference>